<reference evidence="1" key="1">
    <citation type="submission" date="2021-06" db="EMBL/GenBank/DDBJ databases">
        <title>50 bacteria genomes isolated from Dapeng, Shenzhen, China.</title>
        <authorList>
            <person name="Zheng W."/>
            <person name="Yu S."/>
            <person name="Huang Y."/>
        </authorList>
    </citation>
    <scope>NUCLEOTIDE SEQUENCE</scope>
    <source>
        <strain evidence="1">DP4N28-2</strain>
    </source>
</reference>
<name>A0A9Q3S1C1_9SPHN</name>
<dbReference type="Proteomes" id="UP000824927">
    <property type="component" value="Unassembled WGS sequence"/>
</dbReference>
<proteinExistence type="predicted"/>
<evidence type="ECO:0000313" key="1">
    <source>
        <dbReference type="EMBL" id="MBY6218323.1"/>
    </source>
</evidence>
<gene>
    <name evidence="1" type="ORF">KUV31_08205</name>
</gene>
<dbReference type="RefSeq" id="WP_222405177.1">
    <property type="nucleotide sequence ID" value="NZ_JAHVKP010000001.1"/>
</dbReference>
<evidence type="ECO:0000313" key="2">
    <source>
        <dbReference type="Proteomes" id="UP000824927"/>
    </source>
</evidence>
<sequence length="315" mass="33950">MPEWLIEEGIGEDRAILIDGDEVLAAKCRWPGELHAGEAIRAKLIAKTGTRGTAQTADGREMLVDKLPRDASEGSTLDLAITRSAMTERGRYKLPAARPANLVERGYDVFASGKRVRRFPAGAWEEVWHAASSGEIAFAGGSLLFAVTPAMTLVDIDGNPDPRALALAAVEPLTLALRQFDLGGSIGIDFPTLEAKADRKAVDAALEEALTDWPHERTAMNGFGFVQLVARLEGPSLLHRFATSRVGMAARMALRRAEMVEGAGATLLTVHPALKVKLRPEWLAEVERRTGRPLRIETDPGLAIEAAAAQIVGHE</sequence>
<comment type="caution">
    <text evidence="1">The sequence shown here is derived from an EMBL/GenBank/DDBJ whole genome shotgun (WGS) entry which is preliminary data.</text>
</comment>
<organism evidence="1 2">
    <name type="scientific">Qipengyuania aquimaris</name>
    <dbReference type="NCBI Taxonomy" id="255984"/>
    <lineage>
        <taxon>Bacteria</taxon>
        <taxon>Pseudomonadati</taxon>
        <taxon>Pseudomonadota</taxon>
        <taxon>Alphaproteobacteria</taxon>
        <taxon>Sphingomonadales</taxon>
        <taxon>Erythrobacteraceae</taxon>
        <taxon>Qipengyuania</taxon>
    </lineage>
</organism>
<dbReference type="AlphaFoldDB" id="A0A9Q3S1C1"/>
<dbReference type="EMBL" id="JAHVKP010000001">
    <property type="protein sequence ID" value="MBY6218323.1"/>
    <property type="molecule type" value="Genomic_DNA"/>
</dbReference>
<protein>
    <submittedName>
        <fullName evidence="1">Ribonuclease</fullName>
    </submittedName>
</protein>
<accession>A0A9Q3S1C1</accession>